<accession>A0ABN1P8W6</accession>
<evidence type="ECO:0000256" key="3">
    <source>
        <dbReference type="ARBA" id="ARBA00022801"/>
    </source>
</evidence>
<evidence type="ECO:0000256" key="1">
    <source>
        <dbReference type="ARBA" id="ARBA00001946"/>
    </source>
</evidence>
<dbReference type="PRINTS" id="PR00502">
    <property type="entry name" value="NUDIXFAMILY"/>
</dbReference>
<dbReference type="InterPro" id="IPR015797">
    <property type="entry name" value="NUDIX_hydrolase-like_dom_sf"/>
</dbReference>
<dbReference type="EMBL" id="BAAAHK010000001">
    <property type="protein sequence ID" value="GAA0924355.1"/>
    <property type="molecule type" value="Genomic_DNA"/>
</dbReference>
<evidence type="ECO:0000256" key="2">
    <source>
        <dbReference type="ARBA" id="ARBA00005582"/>
    </source>
</evidence>
<comment type="caution">
    <text evidence="6">The sequence shown here is derived from an EMBL/GenBank/DDBJ whole genome shotgun (WGS) entry which is preliminary data.</text>
</comment>
<dbReference type="PANTHER" id="PTHR43046">
    <property type="entry name" value="GDP-MANNOSE MANNOSYL HYDROLASE"/>
    <property type="match status" value="1"/>
</dbReference>
<reference evidence="6 7" key="1">
    <citation type="journal article" date="2019" name="Int. J. Syst. Evol. Microbiol.">
        <title>The Global Catalogue of Microorganisms (GCM) 10K type strain sequencing project: providing services to taxonomists for standard genome sequencing and annotation.</title>
        <authorList>
            <consortium name="The Broad Institute Genomics Platform"/>
            <consortium name="The Broad Institute Genome Sequencing Center for Infectious Disease"/>
            <person name="Wu L."/>
            <person name="Ma J."/>
        </authorList>
    </citation>
    <scope>NUCLEOTIDE SEQUENCE [LARGE SCALE GENOMIC DNA]</scope>
    <source>
        <strain evidence="6 7">JCM 10977</strain>
    </source>
</reference>
<dbReference type="Pfam" id="PF00293">
    <property type="entry name" value="NUDIX"/>
    <property type="match status" value="1"/>
</dbReference>
<dbReference type="Gene3D" id="3.90.79.10">
    <property type="entry name" value="Nucleoside Triphosphate Pyrophosphohydrolase"/>
    <property type="match status" value="1"/>
</dbReference>
<name>A0ABN1P8W6_9ACTN</name>
<comment type="similarity">
    <text evidence="2 4">Belongs to the Nudix hydrolase family.</text>
</comment>
<evidence type="ECO:0000256" key="4">
    <source>
        <dbReference type="RuleBase" id="RU003476"/>
    </source>
</evidence>
<dbReference type="PANTHER" id="PTHR43046:SF16">
    <property type="entry name" value="ADP-RIBOSE PYROPHOSPHATASE YJHB-RELATED"/>
    <property type="match status" value="1"/>
</dbReference>
<feature type="domain" description="Nudix hydrolase" evidence="5">
    <location>
        <begin position="1"/>
        <end position="143"/>
    </location>
</feature>
<dbReference type="Proteomes" id="UP001500542">
    <property type="component" value="Unassembled WGS sequence"/>
</dbReference>
<dbReference type="CDD" id="cd04669">
    <property type="entry name" value="NUDIX_Hydrolase"/>
    <property type="match status" value="1"/>
</dbReference>
<gene>
    <name evidence="6" type="ORF">GCM10009554_03060</name>
</gene>
<dbReference type="InterPro" id="IPR020084">
    <property type="entry name" value="NUDIX_hydrolase_CS"/>
</dbReference>
<dbReference type="InterPro" id="IPR000086">
    <property type="entry name" value="NUDIX_hydrolase_dom"/>
</dbReference>
<dbReference type="PROSITE" id="PS51462">
    <property type="entry name" value="NUDIX"/>
    <property type="match status" value="1"/>
</dbReference>
<dbReference type="PROSITE" id="PS00893">
    <property type="entry name" value="NUDIX_BOX"/>
    <property type="match status" value="1"/>
</dbReference>
<protein>
    <submittedName>
        <fullName evidence="6">NUDIX domain-containing protein</fullName>
    </submittedName>
</protein>
<evidence type="ECO:0000313" key="6">
    <source>
        <dbReference type="EMBL" id="GAA0924355.1"/>
    </source>
</evidence>
<sequence length="150" mass="16179">MIRAGVVLLTTNGLAAIERVRDGMTYYTLPGGGVEDGETPQEAAVRETHEELGLIVRVDGLVALVNFRGSTQYYYRAEVLGGQFGTGTGEELSSPATSKAGTYQPVWLDERQLAVRDVRPASIAQALAAAPDPDRLVKEWFSTPLVVDEV</sequence>
<keyword evidence="3 4" id="KW-0378">Hydrolase</keyword>
<evidence type="ECO:0000259" key="5">
    <source>
        <dbReference type="PROSITE" id="PS51462"/>
    </source>
</evidence>
<proteinExistence type="inferred from homology"/>
<dbReference type="SUPFAM" id="SSF55811">
    <property type="entry name" value="Nudix"/>
    <property type="match status" value="1"/>
</dbReference>
<evidence type="ECO:0000313" key="7">
    <source>
        <dbReference type="Proteomes" id="UP001500542"/>
    </source>
</evidence>
<keyword evidence="7" id="KW-1185">Reference proteome</keyword>
<comment type="cofactor">
    <cofactor evidence="1">
        <name>Mg(2+)</name>
        <dbReference type="ChEBI" id="CHEBI:18420"/>
    </cofactor>
</comment>
<dbReference type="InterPro" id="IPR020476">
    <property type="entry name" value="Nudix_hydrolase"/>
</dbReference>
<organism evidence="6 7">
    <name type="scientific">Kribbella koreensis</name>
    <dbReference type="NCBI Taxonomy" id="57909"/>
    <lineage>
        <taxon>Bacteria</taxon>
        <taxon>Bacillati</taxon>
        <taxon>Actinomycetota</taxon>
        <taxon>Actinomycetes</taxon>
        <taxon>Propionibacteriales</taxon>
        <taxon>Kribbellaceae</taxon>
        <taxon>Kribbella</taxon>
    </lineage>
</organism>